<dbReference type="EMBL" id="RCZH01000017">
    <property type="protein sequence ID" value="TPG35404.1"/>
    <property type="molecule type" value="Genomic_DNA"/>
</dbReference>
<accession>A0A502EDM8</accession>
<gene>
    <name evidence="1" type="ORF">EAH81_21845</name>
</gene>
<keyword evidence="2" id="KW-1185">Reference proteome</keyword>
<dbReference type="PROSITE" id="PS51257">
    <property type="entry name" value="PROKAR_LIPOPROTEIN"/>
    <property type="match status" value="1"/>
</dbReference>
<dbReference type="RefSeq" id="WP_140511064.1">
    <property type="nucleotide sequence ID" value="NZ_RCZH01000017.1"/>
</dbReference>
<dbReference type="Proteomes" id="UP000319700">
    <property type="component" value="Unassembled WGS sequence"/>
</dbReference>
<name>A0A502EDM8_9FLAO</name>
<reference evidence="1 2" key="1">
    <citation type="journal article" date="2019" name="Environ. Microbiol.">
        <title>Species interactions and distinct microbial communities in high Arctic permafrost affected cryosols are associated with the CH4 and CO2 gas fluxes.</title>
        <authorList>
            <person name="Altshuler I."/>
            <person name="Hamel J."/>
            <person name="Turney S."/>
            <person name="Magnuson E."/>
            <person name="Levesque R."/>
            <person name="Greer C."/>
            <person name="Whyte L.G."/>
        </authorList>
    </citation>
    <scope>NUCLEOTIDE SEQUENCE [LARGE SCALE GENOMIC DNA]</scope>
    <source>
        <strain evidence="1 2">42</strain>
    </source>
</reference>
<protein>
    <recommendedName>
        <fullName evidence="3">Lipoprotein</fullName>
    </recommendedName>
</protein>
<evidence type="ECO:0008006" key="3">
    <source>
        <dbReference type="Google" id="ProtNLM"/>
    </source>
</evidence>
<dbReference type="OrthoDB" id="1348996at2"/>
<evidence type="ECO:0000313" key="1">
    <source>
        <dbReference type="EMBL" id="TPG35404.1"/>
    </source>
</evidence>
<organism evidence="1 2">
    <name type="scientific">Flavobacterium pectinovorum</name>
    <dbReference type="NCBI Taxonomy" id="29533"/>
    <lineage>
        <taxon>Bacteria</taxon>
        <taxon>Pseudomonadati</taxon>
        <taxon>Bacteroidota</taxon>
        <taxon>Flavobacteriia</taxon>
        <taxon>Flavobacteriales</taxon>
        <taxon>Flavobacteriaceae</taxon>
        <taxon>Flavobacterium</taxon>
    </lineage>
</organism>
<comment type="caution">
    <text evidence="1">The sequence shown here is derived from an EMBL/GenBank/DDBJ whole genome shotgun (WGS) entry which is preliminary data.</text>
</comment>
<evidence type="ECO:0000313" key="2">
    <source>
        <dbReference type="Proteomes" id="UP000319700"/>
    </source>
</evidence>
<proteinExistence type="predicted"/>
<dbReference type="AlphaFoldDB" id="A0A502EDM8"/>
<sequence>MSKSINLRILFFSTFVALVIFGCSDKKAKDIQEEDPYLKQLTEKQIGDSNYYISIPKKYAIKENRGPDFSVYYFYPTDTTAKAAFSGGLYFGNHPSQFEVSSDSCKTEKFKSKILNKNADWTSYNCQGKFSIQTIVESGSGEGWNEYIHAFAGASSTADLKKVLVIFKTIKKKKKKGN</sequence>